<proteinExistence type="inferred from homology"/>
<dbReference type="Pfam" id="PF02558">
    <property type="entry name" value="ApbA"/>
    <property type="match status" value="1"/>
</dbReference>
<dbReference type="InterPro" id="IPR051402">
    <property type="entry name" value="KPR-Related"/>
</dbReference>
<dbReference type="PANTHER" id="PTHR21708">
    <property type="entry name" value="PROBABLE 2-DEHYDROPANTOATE 2-REDUCTASE"/>
    <property type="match status" value="1"/>
</dbReference>
<dbReference type="EMBL" id="LO017727">
    <property type="protein sequence ID" value="CRH08134.1"/>
    <property type="molecule type" value="Genomic_DNA"/>
</dbReference>
<dbReference type="GO" id="GO:0008677">
    <property type="term" value="F:2-dehydropantoate 2-reductase activity"/>
    <property type="evidence" value="ECO:0007669"/>
    <property type="project" value="UniProtKB-EC"/>
</dbReference>
<keyword evidence="7 10" id="KW-0560">Oxidoreductase</keyword>
<dbReference type="InterPro" id="IPR013328">
    <property type="entry name" value="6PGD_dom2"/>
</dbReference>
<sequence>MTSQLPRILIVGAGAIGGYYGAKLAQSGAEVSVVSRSDYAAVKQHGITIESFSEGRFHFKPAHVCRHVADYPGTPDYMLITLKVLPEIDLRNIVGDKIGPNTTLVLIQNGVEIEAPIHQALPTTPLISSLAFICVSRTAPGHIEHLCFGHLAMGCYPPAPATPELKQLAELFSQNGVEAAITDDVVNARWKKLVWNAPFNAISVLGGGLTTTDIMADEALVVLCEKVMQEVVVLAAAAGSPLPADVVEKNLANTRKMKPYRTSMLLDYEHGRPMEVDAILGRAIAAARRLQVSLPHMQTLHALLAAKAQRQERPSTG</sequence>
<evidence type="ECO:0000256" key="10">
    <source>
        <dbReference type="RuleBase" id="RU362068"/>
    </source>
</evidence>
<feature type="domain" description="Ketopantoate reductase N-terminal" evidence="11">
    <location>
        <begin position="8"/>
        <end position="157"/>
    </location>
</feature>
<dbReference type="UniPathway" id="UPA00028">
    <property type="reaction ID" value="UER00004"/>
</dbReference>
<dbReference type="InterPro" id="IPR008927">
    <property type="entry name" value="6-PGluconate_DH-like_C_sf"/>
</dbReference>
<keyword evidence="6 10" id="KW-0521">NADP</keyword>
<comment type="pathway">
    <text evidence="1 10">Cofactor biosynthesis; (R)-pantothenate biosynthesis; (R)-pantoate from 3-methyl-2-oxobutanoate: step 2/2.</text>
</comment>
<evidence type="ECO:0000256" key="5">
    <source>
        <dbReference type="ARBA" id="ARBA00022655"/>
    </source>
</evidence>
<dbReference type="Gene3D" id="3.40.50.720">
    <property type="entry name" value="NAD(P)-binding Rossmann-like Domain"/>
    <property type="match status" value="1"/>
</dbReference>
<reference evidence="13" key="1">
    <citation type="submission" date="2015-04" db="EMBL/GenBank/DDBJ databases">
        <authorList>
            <person name="Syromyatnikov M.Y."/>
            <person name="Popov V.N."/>
        </authorList>
    </citation>
    <scope>NUCLEOTIDE SEQUENCE</scope>
    <source>
        <strain evidence="13">MO-1</strain>
    </source>
</reference>
<dbReference type="GO" id="GO:0005737">
    <property type="term" value="C:cytoplasm"/>
    <property type="evidence" value="ECO:0007669"/>
    <property type="project" value="TreeGrafter"/>
</dbReference>
<protein>
    <recommendedName>
        <fullName evidence="4 10">2-dehydropantoate 2-reductase</fullName>
        <ecNumber evidence="3 10">1.1.1.169</ecNumber>
    </recommendedName>
    <alternativeName>
        <fullName evidence="8 10">Ketopantoate reductase</fullName>
    </alternativeName>
</protein>
<dbReference type="PANTHER" id="PTHR21708:SF26">
    <property type="entry name" value="2-DEHYDROPANTOATE 2-REDUCTASE"/>
    <property type="match status" value="1"/>
</dbReference>
<evidence type="ECO:0000256" key="7">
    <source>
        <dbReference type="ARBA" id="ARBA00023002"/>
    </source>
</evidence>
<dbReference type="Gene3D" id="1.10.1040.10">
    <property type="entry name" value="N-(1-d-carboxylethyl)-l-norvaline Dehydrogenase, domain 2"/>
    <property type="match status" value="1"/>
</dbReference>
<evidence type="ECO:0000256" key="3">
    <source>
        <dbReference type="ARBA" id="ARBA00013014"/>
    </source>
</evidence>
<dbReference type="InterPro" id="IPR036291">
    <property type="entry name" value="NAD(P)-bd_dom_sf"/>
</dbReference>
<evidence type="ECO:0000256" key="6">
    <source>
        <dbReference type="ARBA" id="ARBA00022857"/>
    </source>
</evidence>
<comment type="function">
    <text evidence="10">Catalyzes the NADPH-dependent reduction of ketopantoate into pantoic acid.</text>
</comment>
<dbReference type="EC" id="1.1.1.169" evidence="3 10"/>
<dbReference type="InterPro" id="IPR003710">
    <property type="entry name" value="ApbA"/>
</dbReference>
<evidence type="ECO:0000256" key="9">
    <source>
        <dbReference type="ARBA" id="ARBA00048793"/>
    </source>
</evidence>
<dbReference type="SUPFAM" id="SSF51735">
    <property type="entry name" value="NAD(P)-binding Rossmann-fold domains"/>
    <property type="match status" value="1"/>
</dbReference>
<feature type="domain" description="Ketopantoate reductase C-terminal" evidence="12">
    <location>
        <begin position="184"/>
        <end position="307"/>
    </location>
</feature>
<evidence type="ECO:0000256" key="8">
    <source>
        <dbReference type="ARBA" id="ARBA00032024"/>
    </source>
</evidence>
<accession>A0A1S7LPN8</accession>
<gene>
    <name evidence="13" type="ORF">MAGMO_4006</name>
</gene>
<name>A0A1S7LPN8_MAGMO</name>
<keyword evidence="5 10" id="KW-0566">Pantothenate biosynthesis</keyword>
<evidence type="ECO:0000256" key="1">
    <source>
        <dbReference type="ARBA" id="ARBA00004994"/>
    </source>
</evidence>
<evidence type="ECO:0000313" key="13">
    <source>
        <dbReference type="EMBL" id="CRH08134.1"/>
    </source>
</evidence>
<evidence type="ECO:0000256" key="4">
    <source>
        <dbReference type="ARBA" id="ARBA00019465"/>
    </source>
</evidence>
<dbReference type="InterPro" id="IPR013332">
    <property type="entry name" value="KPR_N"/>
</dbReference>
<dbReference type="AlphaFoldDB" id="A0A1S7LPN8"/>
<dbReference type="InterPro" id="IPR013752">
    <property type="entry name" value="KPA_reductase"/>
</dbReference>
<dbReference type="GO" id="GO:0015940">
    <property type="term" value="P:pantothenate biosynthetic process"/>
    <property type="evidence" value="ECO:0007669"/>
    <property type="project" value="UniProtKB-UniPathway"/>
</dbReference>
<comment type="similarity">
    <text evidence="2 10">Belongs to the ketopantoate reductase family.</text>
</comment>
<dbReference type="Pfam" id="PF08546">
    <property type="entry name" value="ApbA_C"/>
    <property type="match status" value="1"/>
</dbReference>
<comment type="catalytic activity">
    <reaction evidence="9 10">
        <text>(R)-pantoate + NADP(+) = 2-dehydropantoate + NADPH + H(+)</text>
        <dbReference type="Rhea" id="RHEA:16233"/>
        <dbReference type="ChEBI" id="CHEBI:11561"/>
        <dbReference type="ChEBI" id="CHEBI:15378"/>
        <dbReference type="ChEBI" id="CHEBI:15980"/>
        <dbReference type="ChEBI" id="CHEBI:57783"/>
        <dbReference type="ChEBI" id="CHEBI:58349"/>
        <dbReference type="EC" id="1.1.1.169"/>
    </reaction>
</comment>
<evidence type="ECO:0000259" key="11">
    <source>
        <dbReference type="Pfam" id="PF02558"/>
    </source>
</evidence>
<organism evidence="13">
    <name type="scientific">Magnetococcus massalia (strain MO-1)</name>
    <dbReference type="NCBI Taxonomy" id="451514"/>
    <lineage>
        <taxon>Bacteria</taxon>
        <taxon>Pseudomonadati</taxon>
        <taxon>Pseudomonadota</taxon>
        <taxon>Magnetococcia</taxon>
        <taxon>Magnetococcales</taxon>
        <taxon>Magnetococcaceae</taxon>
        <taxon>Magnetococcus</taxon>
    </lineage>
</organism>
<dbReference type="FunFam" id="1.10.1040.10:FF:000017">
    <property type="entry name" value="2-dehydropantoate 2-reductase"/>
    <property type="match status" value="1"/>
</dbReference>
<evidence type="ECO:0000256" key="2">
    <source>
        <dbReference type="ARBA" id="ARBA00007870"/>
    </source>
</evidence>
<dbReference type="NCBIfam" id="TIGR00745">
    <property type="entry name" value="apbA_panE"/>
    <property type="match status" value="1"/>
</dbReference>
<evidence type="ECO:0000259" key="12">
    <source>
        <dbReference type="Pfam" id="PF08546"/>
    </source>
</evidence>
<dbReference type="SUPFAM" id="SSF48179">
    <property type="entry name" value="6-phosphogluconate dehydrogenase C-terminal domain-like"/>
    <property type="match status" value="1"/>
</dbReference>